<accession>A0A8S5MEN0</accession>
<protein>
    <submittedName>
        <fullName evidence="2">Uncharacterized protein</fullName>
    </submittedName>
</protein>
<evidence type="ECO:0000313" key="2">
    <source>
        <dbReference type="EMBL" id="DAD80632.1"/>
    </source>
</evidence>
<sequence length="30" mass="3258">MRGHERCSISHAQNSSLSAHNLPAPKSRKG</sequence>
<feature type="compositionally biased region" description="Polar residues" evidence="1">
    <location>
        <begin position="10"/>
        <end position="19"/>
    </location>
</feature>
<name>A0A8S5MEN0_9CAUD</name>
<feature type="region of interest" description="Disordered" evidence="1">
    <location>
        <begin position="1"/>
        <end position="30"/>
    </location>
</feature>
<reference evidence="2" key="1">
    <citation type="journal article" date="2021" name="Proc. Natl. Acad. Sci. U.S.A.">
        <title>A Catalog of Tens of Thousands of Viruses from Human Metagenomes Reveals Hidden Associations with Chronic Diseases.</title>
        <authorList>
            <person name="Tisza M.J."/>
            <person name="Buck C.B."/>
        </authorList>
    </citation>
    <scope>NUCLEOTIDE SEQUENCE</scope>
    <source>
        <strain evidence="2">CtS1E53</strain>
    </source>
</reference>
<organism evidence="2">
    <name type="scientific">Siphoviridae sp. ctS1E53</name>
    <dbReference type="NCBI Taxonomy" id="2826340"/>
    <lineage>
        <taxon>Viruses</taxon>
        <taxon>Duplodnaviria</taxon>
        <taxon>Heunggongvirae</taxon>
        <taxon>Uroviricota</taxon>
        <taxon>Caudoviricetes</taxon>
    </lineage>
</organism>
<dbReference type="EMBL" id="BK014885">
    <property type="protein sequence ID" value="DAD80632.1"/>
    <property type="molecule type" value="Genomic_DNA"/>
</dbReference>
<proteinExistence type="predicted"/>
<evidence type="ECO:0000256" key="1">
    <source>
        <dbReference type="SAM" id="MobiDB-lite"/>
    </source>
</evidence>